<evidence type="ECO:0000313" key="6">
    <source>
        <dbReference type="EMBL" id="CAJ0580257.1"/>
    </source>
</evidence>
<comment type="caution">
    <text evidence="6">The sequence shown here is derived from an EMBL/GenBank/DDBJ whole genome shotgun (WGS) entry which is preliminary data.</text>
</comment>
<protein>
    <recommendedName>
        <fullName evidence="8">Transthyretin-like family protein</fullName>
    </recommendedName>
</protein>
<evidence type="ECO:0000256" key="2">
    <source>
        <dbReference type="ARBA" id="ARBA00010112"/>
    </source>
</evidence>
<evidence type="ECO:0008006" key="8">
    <source>
        <dbReference type="Google" id="ProtNLM"/>
    </source>
</evidence>
<organism evidence="6 7">
    <name type="scientific">Mesorhabditis spiculigera</name>
    <dbReference type="NCBI Taxonomy" id="96644"/>
    <lineage>
        <taxon>Eukaryota</taxon>
        <taxon>Metazoa</taxon>
        <taxon>Ecdysozoa</taxon>
        <taxon>Nematoda</taxon>
        <taxon>Chromadorea</taxon>
        <taxon>Rhabditida</taxon>
        <taxon>Rhabditina</taxon>
        <taxon>Rhabditomorpha</taxon>
        <taxon>Rhabditoidea</taxon>
        <taxon>Rhabditidae</taxon>
        <taxon>Mesorhabditinae</taxon>
        <taxon>Mesorhabditis</taxon>
    </lineage>
</organism>
<feature type="signal peptide" evidence="5">
    <location>
        <begin position="1"/>
        <end position="15"/>
    </location>
</feature>
<comment type="subcellular location">
    <subcellularLocation>
        <location evidence="1">Secreted</location>
    </subcellularLocation>
</comment>
<dbReference type="AlphaFoldDB" id="A0AA36D5L4"/>
<evidence type="ECO:0000256" key="1">
    <source>
        <dbReference type="ARBA" id="ARBA00004613"/>
    </source>
</evidence>
<dbReference type="Gene3D" id="2.60.40.3330">
    <property type="match status" value="1"/>
</dbReference>
<evidence type="ECO:0000256" key="3">
    <source>
        <dbReference type="ARBA" id="ARBA00022525"/>
    </source>
</evidence>
<dbReference type="InterPro" id="IPR038479">
    <property type="entry name" value="Transthyretin-like_sf"/>
</dbReference>
<keyword evidence="3" id="KW-0964">Secreted</keyword>
<comment type="similarity">
    <text evidence="2">Belongs to the nematode transthyretin-like family.</text>
</comment>
<dbReference type="PANTHER" id="PTHR21700">
    <property type="entry name" value="TRANSTHYRETIN-LIKE FAMILY PROTEIN-RELATED"/>
    <property type="match status" value="1"/>
</dbReference>
<keyword evidence="7" id="KW-1185">Reference proteome</keyword>
<feature type="non-terminal residue" evidence="6">
    <location>
        <position position="128"/>
    </location>
</feature>
<dbReference type="Proteomes" id="UP001177023">
    <property type="component" value="Unassembled WGS sequence"/>
</dbReference>
<sequence length="128" mass="14499">MKLLLASLFIGYVTAELYNATVKGTVICNKRKQSGIKLKLKEHDTFSKDDDLGSTTTDDQGNFEIFGKDEEWYGFRPYIVIYHNCRTLENGCLTRSRYEYPQSAVNGVYDMSYVALDIATAEESAKCP</sequence>
<evidence type="ECO:0000256" key="5">
    <source>
        <dbReference type="SAM" id="SignalP"/>
    </source>
</evidence>
<evidence type="ECO:0000256" key="4">
    <source>
        <dbReference type="ARBA" id="ARBA00022729"/>
    </source>
</evidence>
<dbReference type="GO" id="GO:0009986">
    <property type="term" value="C:cell surface"/>
    <property type="evidence" value="ECO:0007669"/>
    <property type="project" value="InterPro"/>
</dbReference>
<dbReference type="InterPro" id="IPR001534">
    <property type="entry name" value="Transthyretin-like"/>
</dbReference>
<dbReference type="PANTHER" id="PTHR21700:SF30">
    <property type="entry name" value="TRANSTHYRETIN-LIKE FAMILY PROTEIN"/>
    <property type="match status" value="1"/>
</dbReference>
<proteinExistence type="inferred from homology"/>
<name>A0AA36D5L4_9BILA</name>
<evidence type="ECO:0000313" key="7">
    <source>
        <dbReference type="Proteomes" id="UP001177023"/>
    </source>
</evidence>
<gene>
    <name evidence="6" type="ORF">MSPICULIGERA_LOCUS18455</name>
</gene>
<feature type="chain" id="PRO_5041350169" description="Transthyretin-like family protein" evidence="5">
    <location>
        <begin position="16"/>
        <end position="128"/>
    </location>
</feature>
<reference evidence="6" key="1">
    <citation type="submission" date="2023-06" db="EMBL/GenBank/DDBJ databases">
        <authorList>
            <person name="Delattre M."/>
        </authorList>
    </citation>
    <scope>NUCLEOTIDE SEQUENCE</scope>
    <source>
        <strain evidence="6">AF72</strain>
    </source>
</reference>
<accession>A0AA36D5L4</accession>
<dbReference type="GO" id="GO:0005576">
    <property type="term" value="C:extracellular region"/>
    <property type="evidence" value="ECO:0007669"/>
    <property type="project" value="UniProtKB-SubCell"/>
</dbReference>
<keyword evidence="4 5" id="KW-0732">Signal</keyword>
<dbReference type="Pfam" id="PF01060">
    <property type="entry name" value="TTR-52"/>
    <property type="match status" value="1"/>
</dbReference>
<dbReference type="EMBL" id="CATQJA010002659">
    <property type="protein sequence ID" value="CAJ0580257.1"/>
    <property type="molecule type" value="Genomic_DNA"/>
</dbReference>